<dbReference type="Proteomes" id="UP000521922">
    <property type="component" value="Unassembled WGS sequence"/>
</dbReference>
<feature type="domain" description="HTH iclR-type" evidence="2">
    <location>
        <begin position="35"/>
        <end position="69"/>
    </location>
</feature>
<dbReference type="Pfam" id="PF00480">
    <property type="entry name" value="ROK"/>
    <property type="match status" value="1"/>
</dbReference>
<gene>
    <name evidence="3" type="ORF">BJ968_000672</name>
</gene>
<evidence type="ECO:0000313" key="3">
    <source>
        <dbReference type="EMBL" id="NYD21132.1"/>
    </source>
</evidence>
<dbReference type="EMBL" id="JACCBB010000001">
    <property type="protein sequence ID" value="NYD21132.1"/>
    <property type="molecule type" value="Genomic_DNA"/>
</dbReference>
<keyword evidence="3" id="KW-0808">Transferase</keyword>
<dbReference type="InterPro" id="IPR036390">
    <property type="entry name" value="WH_DNA-bd_sf"/>
</dbReference>
<dbReference type="GO" id="GO:0006355">
    <property type="term" value="P:regulation of DNA-templated transcription"/>
    <property type="evidence" value="ECO:0007669"/>
    <property type="project" value="InterPro"/>
</dbReference>
<dbReference type="Pfam" id="PF09339">
    <property type="entry name" value="HTH_IclR"/>
    <property type="match status" value="1"/>
</dbReference>
<dbReference type="Gene3D" id="1.10.10.10">
    <property type="entry name" value="Winged helix-like DNA-binding domain superfamily/Winged helix DNA-binding domain"/>
    <property type="match status" value="1"/>
</dbReference>
<keyword evidence="4" id="KW-1185">Reference proteome</keyword>
<sequence>MATTVSVTRRLRDDNALAVLHHVWDLPATADGPEPGVTGTDLIAATGLSRATVHDVCDELITRGWLRELPDERATGTYTKGRPARRYGFEARAGVVVGVDAGEHRIAVRVADLRGRALADTALQVAHDPTRTPVADRFEAVAATVGRALADAGDPRVLSVAVGVPAPVDPSGRTGSAGNPYWAFVDADLAAGLTARHGWPVLTDNDANLAALAEGWRGSGRGVRDHVTLLAGERLGAGVVVDGRLLRGAHGGVGEMRFLHLVDGVGSADGLGKVLRDLVARAGGTGAAEDVVAAAAAGEELAGSVLEAAAERLARVVATVASLVDPERVVVAGGVAAAPGLADRVNAALPRFLAPPRPLVLTSTLGRDVVVLGALRRALDEVRAGALALSLR</sequence>
<protein>
    <submittedName>
        <fullName evidence="3">Putative NBD/HSP70 family sugar kinase</fullName>
    </submittedName>
</protein>
<dbReference type="SUPFAM" id="SSF53067">
    <property type="entry name" value="Actin-like ATPase domain"/>
    <property type="match status" value="1"/>
</dbReference>
<dbReference type="GO" id="GO:0016301">
    <property type="term" value="F:kinase activity"/>
    <property type="evidence" value="ECO:0007669"/>
    <property type="project" value="UniProtKB-KW"/>
</dbReference>
<keyword evidence="3" id="KW-0418">Kinase</keyword>
<dbReference type="AlphaFoldDB" id="A0A7Y9DJJ8"/>
<dbReference type="InterPro" id="IPR000600">
    <property type="entry name" value="ROK"/>
</dbReference>
<comment type="caution">
    <text evidence="3">The sequence shown here is derived from an EMBL/GenBank/DDBJ whole genome shotgun (WGS) entry which is preliminary data.</text>
</comment>
<evidence type="ECO:0000313" key="4">
    <source>
        <dbReference type="Proteomes" id="UP000521922"/>
    </source>
</evidence>
<organism evidence="3 4">
    <name type="scientific">Kineococcus aurantiacus</name>
    <dbReference type="NCBI Taxonomy" id="37633"/>
    <lineage>
        <taxon>Bacteria</taxon>
        <taxon>Bacillati</taxon>
        <taxon>Actinomycetota</taxon>
        <taxon>Actinomycetes</taxon>
        <taxon>Kineosporiales</taxon>
        <taxon>Kineosporiaceae</taxon>
        <taxon>Kineococcus</taxon>
    </lineage>
</organism>
<accession>A0A7Y9DJJ8</accession>
<dbReference type="CDD" id="cd23763">
    <property type="entry name" value="ASKHA_ATPase_ROK"/>
    <property type="match status" value="1"/>
</dbReference>
<reference evidence="3 4" key="1">
    <citation type="submission" date="2020-07" db="EMBL/GenBank/DDBJ databases">
        <title>Sequencing the genomes of 1000 actinobacteria strains.</title>
        <authorList>
            <person name="Klenk H.-P."/>
        </authorList>
    </citation>
    <scope>NUCLEOTIDE SEQUENCE [LARGE SCALE GENOMIC DNA]</scope>
    <source>
        <strain evidence="3 4">DSM 7487</strain>
    </source>
</reference>
<dbReference type="PANTHER" id="PTHR18964:SF149">
    <property type="entry name" value="BIFUNCTIONAL UDP-N-ACETYLGLUCOSAMINE 2-EPIMERASE_N-ACETYLMANNOSAMINE KINASE"/>
    <property type="match status" value="1"/>
</dbReference>
<dbReference type="RefSeq" id="WP_179749216.1">
    <property type="nucleotide sequence ID" value="NZ_BAAAGN010000006.1"/>
</dbReference>
<name>A0A7Y9DJJ8_9ACTN</name>
<evidence type="ECO:0000259" key="2">
    <source>
        <dbReference type="Pfam" id="PF09339"/>
    </source>
</evidence>
<dbReference type="InterPro" id="IPR005471">
    <property type="entry name" value="Tscrpt_reg_IclR_N"/>
</dbReference>
<proteinExistence type="inferred from homology"/>
<dbReference type="SUPFAM" id="SSF46785">
    <property type="entry name" value="Winged helix' DNA-binding domain"/>
    <property type="match status" value="1"/>
</dbReference>
<dbReference type="GO" id="GO:0003677">
    <property type="term" value="F:DNA binding"/>
    <property type="evidence" value="ECO:0007669"/>
    <property type="project" value="InterPro"/>
</dbReference>
<dbReference type="InterPro" id="IPR043129">
    <property type="entry name" value="ATPase_NBD"/>
</dbReference>
<evidence type="ECO:0000256" key="1">
    <source>
        <dbReference type="ARBA" id="ARBA00006479"/>
    </source>
</evidence>
<dbReference type="PANTHER" id="PTHR18964">
    <property type="entry name" value="ROK (REPRESSOR, ORF, KINASE) FAMILY"/>
    <property type="match status" value="1"/>
</dbReference>
<dbReference type="Gene3D" id="3.30.420.40">
    <property type="match status" value="2"/>
</dbReference>
<comment type="similarity">
    <text evidence="1">Belongs to the ROK (NagC/XylR) family.</text>
</comment>
<dbReference type="InterPro" id="IPR036388">
    <property type="entry name" value="WH-like_DNA-bd_sf"/>
</dbReference>